<dbReference type="EMBL" id="QUNR01000002">
    <property type="protein sequence ID" value="REH38843.1"/>
    <property type="molecule type" value="Genomic_DNA"/>
</dbReference>
<sequence>MTDVVEQKTSQRDTFDDEIDLRQLWGHLVSGRWVIAGITAFALSLGVFYTVVATPVFEVNTVLQVEDSKGGGLGAITKELDGLFEAKSSASTEIELIKSRLVLGQTIADLRLDITAQPKRFPVIGKLWADPTTDITVTRFDVPEPAYAERFELVMTSATSYELVGPEGDVLGQGQVNSAFTAPYLGGDVGLFVQEVSAAPVGTVFRLSKASPASALDSLMQGLSISERGKQTGIIAVSLKGPDRALAVKVVNSIANNYVRQNVERKSAEAGTTLEYIDSQLPEMKKALEASEVRFNEYRKRTGSLDISKEGELLLEQSIRSEGERLALQQKRKELITRFTPNHPAVQALDAQLASIANETTRFGGEISAMPATQQELLRLTRDLQVNQELYTTLLNNAQQLKVVRGGTVGNVRIVDPALLPIKPVAPKKPLIVVLALLLGGMLGVGGVLLRQALRTGVKKAEDIERGLGLSVLATVPKSEVQLQLSRKSPRGKQKQLPLLAAHDDQDLSIESLRSLRTSLHFALLGAKNNIIMLTGPAPAVGKSFISANLAAVLTGGGKRVLLIDADLRRGYLNQYFGLPRQGGLSELVADGRALSDAAQATLVPGLQVVTTGELPPNPAELLMHAHFSALLSQASAAYDHVLIDTPPVLAVTDAAIIGRHVGAALMIARFDVTPLRELEHACQRLTQGGVKLNGVLLNAVEVGAGAGYSYAYAYKYAARKD</sequence>
<dbReference type="GO" id="GO:0005886">
    <property type="term" value="C:plasma membrane"/>
    <property type="evidence" value="ECO:0007669"/>
    <property type="project" value="UniProtKB-SubCell"/>
</dbReference>
<evidence type="ECO:0000256" key="5">
    <source>
        <dbReference type="ARBA" id="ARBA00022679"/>
    </source>
</evidence>
<evidence type="ECO:0000256" key="6">
    <source>
        <dbReference type="ARBA" id="ARBA00022692"/>
    </source>
</evidence>
<comment type="catalytic activity">
    <reaction evidence="13">
        <text>L-tyrosyl-[protein] + ATP = O-phospho-L-tyrosyl-[protein] + ADP + H(+)</text>
        <dbReference type="Rhea" id="RHEA:10596"/>
        <dbReference type="Rhea" id="RHEA-COMP:10136"/>
        <dbReference type="Rhea" id="RHEA-COMP:20101"/>
        <dbReference type="ChEBI" id="CHEBI:15378"/>
        <dbReference type="ChEBI" id="CHEBI:30616"/>
        <dbReference type="ChEBI" id="CHEBI:46858"/>
        <dbReference type="ChEBI" id="CHEBI:61978"/>
        <dbReference type="ChEBI" id="CHEBI:456216"/>
    </reaction>
</comment>
<dbReference type="RefSeq" id="WP_116207871.1">
    <property type="nucleotide sequence ID" value="NZ_QUNR01000002.1"/>
</dbReference>
<dbReference type="NCBIfam" id="TIGR01007">
    <property type="entry name" value="eps_fam"/>
    <property type="match status" value="1"/>
</dbReference>
<feature type="transmembrane region" description="Helical" evidence="14">
    <location>
        <begin position="431"/>
        <end position="450"/>
    </location>
</feature>
<dbReference type="InterPro" id="IPR050445">
    <property type="entry name" value="Bact_polysacc_biosynth/exp"/>
</dbReference>
<dbReference type="GO" id="GO:0005524">
    <property type="term" value="F:ATP binding"/>
    <property type="evidence" value="ECO:0007669"/>
    <property type="project" value="UniProtKB-KW"/>
</dbReference>
<dbReference type="PANTHER" id="PTHR32309:SF32">
    <property type="entry name" value="TYROSINE-PROTEIN KINASE ETK-RELATED"/>
    <property type="match status" value="1"/>
</dbReference>
<dbReference type="Pfam" id="PF23607">
    <property type="entry name" value="WZC_N"/>
    <property type="match status" value="1"/>
</dbReference>
<comment type="caution">
    <text evidence="18">The sequence shown here is derived from an EMBL/GenBank/DDBJ whole genome shotgun (WGS) entry which is preliminary data.</text>
</comment>
<dbReference type="Pfam" id="PF13807">
    <property type="entry name" value="GNVR"/>
    <property type="match status" value="1"/>
</dbReference>
<evidence type="ECO:0000259" key="15">
    <source>
        <dbReference type="Pfam" id="PF02706"/>
    </source>
</evidence>
<dbReference type="Pfam" id="PF13614">
    <property type="entry name" value="AAA_31"/>
    <property type="match status" value="1"/>
</dbReference>
<keyword evidence="3" id="KW-1003">Cell membrane</keyword>
<evidence type="ECO:0000256" key="8">
    <source>
        <dbReference type="ARBA" id="ARBA00022777"/>
    </source>
</evidence>
<evidence type="ECO:0000256" key="12">
    <source>
        <dbReference type="ARBA" id="ARBA00023137"/>
    </source>
</evidence>
<dbReference type="PANTHER" id="PTHR32309">
    <property type="entry name" value="TYROSINE-PROTEIN KINASE"/>
    <property type="match status" value="1"/>
</dbReference>
<keyword evidence="10 14" id="KW-1133">Transmembrane helix</keyword>
<evidence type="ECO:0000256" key="3">
    <source>
        <dbReference type="ARBA" id="ARBA00022475"/>
    </source>
</evidence>
<dbReference type="InterPro" id="IPR005702">
    <property type="entry name" value="Wzc-like_C"/>
</dbReference>
<keyword evidence="5" id="KW-0808">Transferase</keyword>
<dbReference type="InterPro" id="IPR027417">
    <property type="entry name" value="P-loop_NTPase"/>
</dbReference>
<comment type="subcellular location">
    <subcellularLocation>
        <location evidence="1">Cell inner membrane</location>
        <topology evidence="1">Multi-pass membrane protein</topology>
    </subcellularLocation>
</comment>
<evidence type="ECO:0000259" key="17">
    <source>
        <dbReference type="Pfam" id="PF13807"/>
    </source>
</evidence>
<dbReference type="CDD" id="cd05387">
    <property type="entry name" value="BY-kinase"/>
    <property type="match status" value="1"/>
</dbReference>
<evidence type="ECO:0000256" key="11">
    <source>
        <dbReference type="ARBA" id="ARBA00023136"/>
    </source>
</evidence>
<keyword evidence="7" id="KW-0547">Nucleotide-binding</keyword>
<evidence type="ECO:0000256" key="4">
    <source>
        <dbReference type="ARBA" id="ARBA00022519"/>
    </source>
</evidence>
<accession>A0A3E0H5M4</accession>
<evidence type="ECO:0000313" key="18">
    <source>
        <dbReference type="EMBL" id="REH38843.1"/>
    </source>
</evidence>
<dbReference type="AlphaFoldDB" id="A0A3E0H5M4"/>
<keyword evidence="12" id="KW-0829">Tyrosine-protein kinase</keyword>
<dbReference type="GO" id="GO:0042802">
    <property type="term" value="F:identical protein binding"/>
    <property type="evidence" value="ECO:0007669"/>
    <property type="project" value="UniProtKB-ARBA"/>
</dbReference>
<keyword evidence="19" id="KW-1185">Reference proteome</keyword>
<keyword evidence="11 14" id="KW-0472">Membrane</keyword>
<feature type="transmembrane region" description="Helical" evidence="14">
    <location>
        <begin position="33"/>
        <end position="52"/>
    </location>
</feature>
<evidence type="ECO:0000256" key="7">
    <source>
        <dbReference type="ARBA" id="ARBA00022741"/>
    </source>
</evidence>
<dbReference type="SUPFAM" id="SSF52540">
    <property type="entry name" value="P-loop containing nucleoside triphosphate hydrolases"/>
    <property type="match status" value="1"/>
</dbReference>
<dbReference type="InterPro" id="IPR032807">
    <property type="entry name" value="GNVR"/>
</dbReference>
<dbReference type="Gene3D" id="3.40.50.300">
    <property type="entry name" value="P-loop containing nucleotide triphosphate hydrolases"/>
    <property type="match status" value="1"/>
</dbReference>
<reference evidence="18 19" key="1">
    <citation type="submission" date="2018-08" db="EMBL/GenBank/DDBJ databases">
        <title>Genomic Encyclopedia of Type Strains, Phase IV (KMG-IV): sequencing the most valuable type-strain genomes for metagenomic binning, comparative biology and taxonomic classification.</title>
        <authorList>
            <person name="Goeker M."/>
        </authorList>
    </citation>
    <scope>NUCLEOTIDE SEQUENCE [LARGE SCALE GENOMIC DNA]</scope>
    <source>
        <strain evidence="18 19">DSM 26022</strain>
    </source>
</reference>
<evidence type="ECO:0000256" key="14">
    <source>
        <dbReference type="SAM" id="Phobius"/>
    </source>
</evidence>
<evidence type="ECO:0000256" key="2">
    <source>
        <dbReference type="ARBA" id="ARBA00008883"/>
    </source>
</evidence>
<name>A0A3E0H5M4_9GAMM</name>
<keyword evidence="8 18" id="KW-0418">Kinase</keyword>
<dbReference type="Pfam" id="PF02706">
    <property type="entry name" value="Wzz"/>
    <property type="match status" value="1"/>
</dbReference>
<dbReference type="InterPro" id="IPR025669">
    <property type="entry name" value="AAA_dom"/>
</dbReference>
<evidence type="ECO:0000256" key="9">
    <source>
        <dbReference type="ARBA" id="ARBA00022840"/>
    </source>
</evidence>
<dbReference type="OrthoDB" id="9775724at2"/>
<keyword evidence="6 14" id="KW-0812">Transmembrane</keyword>
<evidence type="ECO:0000256" key="1">
    <source>
        <dbReference type="ARBA" id="ARBA00004429"/>
    </source>
</evidence>
<evidence type="ECO:0000313" key="19">
    <source>
        <dbReference type="Proteomes" id="UP000256774"/>
    </source>
</evidence>
<keyword evidence="9" id="KW-0067">ATP-binding</keyword>
<organism evidence="18 19">
    <name type="scientific">Paraperlucidibaca baekdonensis</name>
    <dbReference type="NCBI Taxonomy" id="748120"/>
    <lineage>
        <taxon>Bacteria</taxon>
        <taxon>Pseudomonadati</taxon>
        <taxon>Pseudomonadota</taxon>
        <taxon>Gammaproteobacteria</taxon>
        <taxon>Moraxellales</taxon>
        <taxon>Moraxellaceae</taxon>
        <taxon>Paraperlucidibaca</taxon>
    </lineage>
</organism>
<evidence type="ECO:0000256" key="13">
    <source>
        <dbReference type="ARBA" id="ARBA00053015"/>
    </source>
</evidence>
<keyword evidence="4" id="KW-0997">Cell inner membrane</keyword>
<comment type="similarity">
    <text evidence="2">Belongs to the etk/wzc family.</text>
</comment>
<feature type="domain" description="Tyrosine-protein kinase G-rich" evidence="17">
    <location>
        <begin position="373"/>
        <end position="453"/>
    </location>
</feature>
<dbReference type="Proteomes" id="UP000256774">
    <property type="component" value="Unassembled WGS sequence"/>
</dbReference>
<dbReference type="GO" id="GO:0004713">
    <property type="term" value="F:protein tyrosine kinase activity"/>
    <property type="evidence" value="ECO:0007669"/>
    <property type="project" value="UniProtKB-KW"/>
</dbReference>
<gene>
    <name evidence="18" type="ORF">DFR26_1008</name>
</gene>
<feature type="domain" description="Polysaccharide chain length determinant N-terminal" evidence="15">
    <location>
        <begin position="17"/>
        <end position="110"/>
    </location>
</feature>
<dbReference type="InterPro" id="IPR003856">
    <property type="entry name" value="LPS_length_determ_N"/>
</dbReference>
<proteinExistence type="inferred from homology"/>
<dbReference type="FunFam" id="3.40.50.300:FF:000527">
    <property type="entry name" value="Tyrosine-protein kinase etk"/>
    <property type="match status" value="1"/>
</dbReference>
<protein>
    <submittedName>
        <fullName evidence="18">Tyrosine-protein kinase Etk/Wzc</fullName>
    </submittedName>
</protein>
<feature type="domain" description="AAA" evidence="16">
    <location>
        <begin position="540"/>
        <end position="653"/>
    </location>
</feature>
<evidence type="ECO:0000259" key="16">
    <source>
        <dbReference type="Pfam" id="PF13614"/>
    </source>
</evidence>
<evidence type="ECO:0000256" key="10">
    <source>
        <dbReference type="ARBA" id="ARBA00022989"/>
    </source>
</evidence>